<dbReference type="InterPro" id="IPR042095">
    <property type="entry name" value="SUMF_sf"/>
</dbReference>
<dbReference type="Proteomes" id="UP000193623">
    <property type="component" value="Unassembled WGS sequence"/>
</dbReference>
<dbReference type="AlphaFoldDB" id="A0A1Y5RAR2"/>
<dbReference type="InterPro" id="IPR016187">
    <property type="entry name" value="CTDL_fold"/>
</dbReference>
<organism evidence="2 3">
    <name type="scientific">Pseudooctadecabacter jejudonensis</name>
    <dbReference type="NCBI Taxonomy" id="1391910"/>
    <lineage>
        <taxon>Bacteria</taxon>
        <taxon>Pseudomonadati</taxon>
        <taxon>Pseudomonadota</taxon>
        <taxon>Alphaproteobacteria</taxon>
        <taxon>Rhodobacterales</taxon>
        <taxon>Paracoccaceae</taxon>
        <taxon>Pseudooctadecabacter</taxon>
    </lineage>
</organism>
<evidence type="ECO:0000313" key="3">
    <source>
        <dbReference type="Proteomes" id="UP000193623"/>
    </source>
</evidence>
<gene>
    <name evidence="2" type="primary">pkn1_1</name>
    <name evidence="2" type="ORF">PSJ8397_00212</name>
</gene>
<keyword evidence="3" id="KW-1185">Reference proteome</keyword>
<dbReference type="Gene3D" id="3.90.1580.10">
    <property type="entry name" value="paralog of FGE (formylglycine-generating enzyme)"/>
    <property type="match status" value="1"/>
</dbReference>
<dbReference type="EC" id="2.7.11.1" evidence="2"/>
<feature type="domain" description="Sulfatase-modifying factor enzyme-like" evidence="1">
    <location>
        <begin position="39"/>
        <end position="300"/>
    </location>
</feature>
<dbReference type="SUPFAM" id="SSF56436">
    <property type="entry name" value="C-type lectin-like"/>
    <property type="match status" value="1"/>
</dbReference>
<proteinExistence type="predicted"/>
<dbReference type="GO" id="GO:0120147">
    <property type="term" value="F:formylglycine-generating oxidase activity"/>
    <property type="evidence" value="ECO:0007669"/>
    <property type="project" value="TreeGrafter"/>
</dbReference>
<name>A0A1Y5RAR2_9RHOB</name>
<evidence type="ECO:0000259" key="1">
    <source>
        <dbReference type="Pfam" id="PF03781"/>
    </source>
</evidence>
<dbReference type="PANTHER" id="PTHR23150">
    <property type="entry name" value="SULFATASE MODIFYING FACTOR 1, 2"/>
    <property type="match status" value="1"/>
</dbReference>
<dbReference type="EMBL" id="FWFT01000001">
    <property type="protein sequence ID" value="SLN13079.1"/>
    <property type="molecule type" value="Genomic_DNA"/>
</dbReference>
<dbReference type="PANTHER" id="PTHR23150:SF19">
    <property type="entry name" value="FORMYLGLYCINE-GENERATING ENZYME"/>
    <property type="match status" value="1"/>
</dbReference>
<dbReference type="RefSeq" id="WP_085862709.1">
    <property type="nucleotide sequence ID" value="NZ_FWFT01000001.1"/>
</dbReference>
<dbReference type="GO" id="GO:0004674">
    <property type="term" value="F:protein serine/threonine kinase activity"/>
    <property type="evidence" value="ECO:0007669"/>
    <property type="project" value="UniProtKB-EC"/>
</dbReference>
<evidence type="ECO:0000313" key="2">
    <source>
        <dbReference type="EMBL" id="SLN13079.1"/>
    </source>
</evidence>
<dbReference type="Pfam" id="PF03781">
    <property type="entry name" value="FGE-sulfatase"/>
    <property type="match status" value="1"/>
</dbReference>
<sequence length="305" mass="33617">MTKACCTPTTDGSDGAPFVEAIQKIIPADAGQQSELRAALINIPGGFFDMGARKSRFPKDRDSPRRRVKVAPFRIAPYAVTNRDYGRFVMATGYRTVAEVEGWSFVFQLFLQSPEQFQSPPGLPWWRKVDGSFWAAPEGPASHVDDRPDHPVVHISWYDAQAYCRWSGLRLPSEAEWERAARGGIARAKFPWGNSFMPGGAHAMNTWQGHFPHENTGEDGHIGTAPVDAFSANGFGLHNMTGNVWEWAADLFDDTSALGARVQRGGSFLCHDSYCDRYHVHSRTGTEPDSSAGHSGFRVAADVEA</sequence>
<dbReference type="InterPro" id="IPR051043">
    <property type="entry name" value="Sulfatase_Mod_Factor_Kinase"/>
</dbReference>
<dbReference type="InterPro" id="IPR005532">
    <property type="entry name" value="SUMF_dom"/>
</dbReference>
<accession>A0A1Y5RAR2</accession>
<reference evidence="2 3" key="1">
    <citation type="submission" date="2017-03" db="EMBL/GenBank/DDBJ databases">
        <authorList>
            <person name="Afonso C.L."/>
            <person name="Miller P.J."/>
            <person name="Scott M.A."/>
            <person name="Spackman E."/>
            <person name="Goraichik I."/>
            <person name="Dimitrov K.M."/>
            <person name="Suarez D.L."/>
            <person name="Swayne D.E."/>
        </authorList>
    </citation>
    <scope>NUCLEOTIDE SEQUENCE [LARGE SCALE GENOMIC DNA]</scope>
    <source>
        <strain evidence="2 3">CECT 8397</strain>
    </source>
</reference>
<protein>
    <submittedName>
        <fullName evidence="2">Serine/threonine-protein kinase pkn1</fullName>
        <ecNumber evidence="2">2.7.11.1</ecNumber>
    </submittedName>
</protein>
<keyword evidence="2" id="KW-0418">Kinase</keyword>
<keyword evidence="2" id="KW-0808">Transferase</keyword>